<gene>
    <name evidence="6" type="primary">hbpA</name>
    <name evidence="6" type="ORF">GCM10010987_10220</name>
    <name evidence="7" type="ORF">XH86_06255</name>
</gene>
<dbReference type="OrthoDB" id="9803988at2"/>
<dbReference type="Pfam" id="PF00496">
    <property type="entry name" value="SBP_bac_5"/>
    <property type="match status" value="1"/>
</dbReference>
<organism evidence="6 9">
    <name type="scientific">Bradyrhizobium guangdongense</name>
    <dbReference type="NCBI Taxonomy" id="1325090"/>
    <lineage>
        <taxon>Bacteria</taxon>
        <taxon>Pseudomonadati</taxon>
        <taxon>Pseudomonadota</taxon>
        <taxon>Alphaproteobacteria</taxon>
        <taxon>Hyphomicrobiales</taxon>
        <taxon>Nitrobacteraceae</taxon>
        <taxon>Bradyrhizobium</taxon>
    </lineage>
</organism>
<dbReference type="Gene3D" id="3.10.105.10">
    <property type="entry name" value="Dipeptide-binding Protein, Domain 3"/>
    <property type="match status" value="1"/>
</dbReference>
<dbReference type="Gene3D" id="3.40.190.10">
    <property type="entry name" value="Periplasmic binding protein-like II"/>
    <property type="match status" value="1"/>
</dbReference>
<accession>A0A410V0Y4</accession>
<reference evidence="6" key="1">
    <citation type="journal article" date="2014" name="Int. J. Syst. Evol. Microbiol.">
        <title>Complete genome sequence of Corynebacterium casei LMG S-19264T (=DSM 44701T), isolated from a smear-ripened cheese.</title>
        <authorList>
            <consortium name="US DOE Joint Genome Institute (JGI-PGF)"/>
            <person name="Walter F."/>
            <person name="Albersmeier A."/>
            <person name="Kalinowski J."/>
            <person name="Ruckert C."/>
        </authorList>
    </citation>
    <scope>NUCLEOTIDE SEQUENCE</scope>
    <source>
        <strain evidence="6">CGMCC 1.15034</strain>
    </source>
</reference>
<dbReference type="EMBL" id="BMHC01000001">
    <property type="protein sequence ID" value="GGI20611.1"/>
    <property type="molecule type" value="Genomic_DNA"/>
</dbReference>
<evidence type="ECO:0000313" key="6">
    <source>
        <dbReference type="EMBL" id="GGI20611.1"/>
    </source>
</evidence>
<evidence type="ECO:0000313" key="8">
    <source>
        <dbReference type="Proteomes" id="UP000593880"/>
    </source>
</evidence>
<dbReference type="PANTHER" id="PTHR30290">
    <property type="entry name" value="PERIPLASMIC BINDING COMPONENT OF ABC TRANSPORTER"/>
    <property type="match status" value="1"/>
</dbReference>
<dbReference type="CDD" id="cd00995">
    <property type="entry name" value="PBP2_NikA_DppA_OppA_like"/>
    <property type="match status" value="1"/>
</dbReference>
<comment type="subcellular location">
    <subcellularLocation>
        <location evidence="1">Periplasm</location>
    </subcellularLocation>
</comment>
<dbReference type="GO" id="GO:1904680">
    <property type="term" value="F:peptide transmembrane transporter activity"/>
    <property type="evidence" value="ECO:0007669"/>
    <property type="project" value="TreeGrafter"/>
</dbReference>
<dbReference type="InterPro" id="IPR000914">
    <property type="entry name" value="SBP_5_dom"/>
</dbReference>
<keyword evidence="3 4" id="KW-0732">Signal</keyword>
<evidence type="ECO:0000256" key="4">
    <source>
        <dbReference type="SAM" id="SignalP"/>
    </source>
</evidence>
<evidence type="ECO:0000256" key="2">
    <source>
        <dbReference type="ARBA" id="ARBA00005695"/>
    </source>
</evidence>
<feature type="signal peptide" evidence="4">
    <location>
        <begin position="1"/>
        <end position="25"/>
    </location>
</feature>
<feature type="chain" id="PRO_5044601038" evidence="4">
    <location>
        <begin position="26"/>
        <end position="565"/>
    </location>
</feature>
<evidence type="ECO:0000256" key="3">
    <source>
        <dbReference type="ARBA" id="ARBA00022729"/>
    </source>
</evidence>
<name>A0A410V0Y4_9BRAD</name>
<dbReference type="PANTHER" id="PTHR30290:SF38">
    <property type="entry name" value="D,D-DIPEPTIDE-BINDING PERIPLASMIC PROTEIN DDPA-RELATED"/>
    <property type="match status" value="1"/>
</dbReference>
<evidence type="ECO:0000259" key="5">
    <source>
        <dbReference type="Pfam" id="PF00496"/>
    </source>
</evidence>
<dbReference type="SUPFAM" id="SSF53850">
    <property type="entry name" value="Periplasmic binding protein-like II"/>
    <property type="match status" value="1"/>
</dbReference>
<reference evidence="6" key="3">
    <citation type="submission" date="2022-12" db="EMBL/GenBank/DDBJ databases">
        <authorList>
            <person name="Sun Q."/>
            <person name="Zhou Y."/>
        </authorList>
    </citation>
    <scope>NUCLEOTIDE SEQUENCE</scope>
    <source>
        <strain evidence="6">CGMCC 1.15034</strain>
    </source>
</reference>
<dbReference type="GO" id="GO:0015833">
    <property type="term" value="P:peptide transport"/>
    <property type="evidence" value="ECO:0007669"/>
    <property type="project" value="TreeGrafter"/>
</dbReference>
<protein>
    <submittedName>
        <fullName evidence="7">ABC transporter substrate-binding protein</fullName>
    </submittedName>
    <submittedName>
        <fullName evidence="6">Heme-binding protein A</fullName>
    </submittedName>
</protein>
<reference evidence="7 8" key="2">
    <citation type="submission" date="2018-06" db="EMBL/GenBank/DDBJ databases">
        <title>Comparative genomics of rhizobia nodulating Arachis hypogaea in China.</title>
        <authorList>
            <person name="Li Y."/>
        </authorList>
    </citation>
    <scope>NUCLEOTIDE SEQUENCE [LARGE SCALE GENOMIC DNA]</scope>
    <source>
        <strain evidence="7 8">CCBAU 51658</strain>
    </source>
</reference>
<keyword evidence="8" id="KW-1185">Reference proteome</keyword>
<comment type="similarity">
    <text evidence="2">Belongs to the bacterial solute-binding protein 5 family.</text>
</comment>
<dbReference type="Proteomes" id="UP000593880">
    <property type="component" value="Chromosome"/>
</dbReference>
<sequence>MVGRHLGTMAVIALGTVIATQAVSAQEPKYGGTLTIVPYSPGIAALSWDPADWNWKVSIDAGPYMEQLMVGDLSKGVRGGGKNNFFSEAWLSDDVLRGELAESWEVVDKPLSIVINLRKNVKWQACKGIMEARDFTAKDVVFAYNRLVASPKANKVYFSFIDRAEETGPHQVTFFLKEYNSEWKYRLGYGYYAGIYPKEITEAPNGGAGNWQNACGTGPFRLTRYEAGAFGDYQANKEYWDRETIDGKPYKIPFVDNLVMRTIGDSQTRLAAFRTGKIDVMANINWDELKSLAPIQDKIKVIEHPDYAGEALAMRVDAPPFDNPKVRLALNLAVDRAAISKQIYGGHADFPHLPMDETWEGYFTPPEKMPNDAREVLQYDPAKAKKLLAEAGLANGFEFKAQVPSFPEQLKKAQIVAGYLSAIGVKMTIEPKEYGAFLSLMTTGKHGPGYWHFAGMSNPTASIEKLYRSSSVWNSARVNDPKVDAALDTIQQERDPDKVKKGVAALTNEMTARAPFLFLPRPRSFTVWWPWVKNYYGEISVSARRDAPVWARAWIDQDLKKSMGF</sequence>
<dbReference type="InterPro" id="IPR039424">
    <property type="entry name" value="SBP_5"/>
</dbReference>
<proteinExistence type="inferred from homology"/>
<dbReference type="AlphaFoldDB" id="A0A410V0Y4"/>
<dbReference type="EMBL" id="CP030057">
    <property type="protein sequence ID" value="QOZ58378.1"/>
    <property type="molecule type" value="Genomic_DNA"/>
</dbReference>
<evidence type="ECO:0000313" key="7">
    <source>
        <dbReference type="EMBL" id="QOZ58378.1"/>
    </source>
</evidence>
<evidence type="ECO:0000313" key="9">
    <source>
        <dbReference type="Proteomes" id="UP000625079"/>
    </source>
</evidence>
<evidence type="ECO:0000256" key="1">
    <source>
        <dbReference type="ARBA" id="ARBA00004418"/>
    </source>
</evidence>
<dbReference type="Proteomes" id="UP000625079">
    <property type="component" value="Unassembled WGS sequence"/>
</dbReference>
<feature type="domain" description="Solute-binding protein family 5" evidence="5">
    <location>
        <begin position="97"/>
        <end position="455"/>
    </location>
</feature>